<keyword evidence="1" id="KW-0614">Plasmid</keyword>
<proteinExistence type="predicted"/>
<dbReference type="KEGG" id="gfu:KM031_19495"/>
<evidence type="ECO:0000313" key="2">
    <source>
        <dbReference type="Proteomes" id="UP000679352"/>
    </source>
</evidence>
<organism evidence="1 2">
    <name type="scientific">Gemmobacter fulvus</name>
    <dbReference type="NCBI Taxonomy" id="2840474"/>
    <lineage>
        <taxon>Bacteria</taxon>
        <taxon>Pseudomonadati</taxon>
        <taxon>Pseudomonadota</taxon>
        <taxon>Alphaproteobacteria</taxon>
        <taxon>Rhodobacterales</taxon>
        <taxon>Paracoccaceae</taxon>
        <taxon>Gemmobacter</taxon>
    </lineage>
</organism>
<dbReference type="RefSeq" id="WP_215505547.1">
    <property type="nucleotide sequence ID" value="NZ_CP076363.1"/>
</dbReference>
<reference evidence="1" key="1">
    <citation type="submission" date="2021-06" db="EMBL/GenBank/DDBJ databases">
        <authorList>
            <person name="Lee C.-S."/>
            <person name="Jin L."/>
        </authorList>
    </citation>
    <scope>NUCLEOTIDE SEQUENCE</scope>
    <source>
        <strain evidence="1">Con5</strain>
        <plasmid evidence="1">p2</plasmid>
    </source>
</reference>
<dbReference type="Pfam" id="PF08905">
    <property type="entry name" value="DUF1850"/>
    <property type="match status" value="1"/>
</dbReference>
<gene>
    <name evidence="1" type="ORF">KM031_19495</name>
</gene>
<dbReference type="Proteomes" id="UP000679352">
    <property type="component" value="Plasmid p2"/>
</dbReference>
<dbReference type="InterPro" id="IPR015001">
    <property type="entry name" value="DUF1850"/>
</dbReference>
<evidence type="ECO:0000313" key="1">
    <source>
        <dbReference type="EMBL" id="QWK92562.1"/>
    </source>
</evidence>
<geneLocation type="plasmid" evidence="1 2">
    <name>p2</name>
</geneLocation>
<name>A0A975PAT0_9RHOB</name>
<protein>
    <submittedName>
        <fullName evidence="1">DUF1850 domain-containing protein</fullName>
    </submittedName>
</protein>
<dbReference type="AlphaFoldDB" id="A0A975PAT0"/>
<keyword evidence="2" id="KW-1185">Reference proteome</keyword>
<accession>A0A975PAT0</accession>
<dbReference type="EMBL" id="CP076363">
    <property type="protein sequence ID" value="QWK92562.1"/>
    <property type="molecule type" value="Genomic_DNA"/>
</dbReference>
<sequence>MSLASCLMAGALTLALPPDGTFRLHWTHSVEKTEWREDWRRVQGGLRLERAAVKGSGAGMEPGPDARLIDGWLIWTPQAATVSSLAIAASGMTASGWTLCAGETCQVIGETAGGAVILRPCEP</sequence>